<gene>
    <name evidence="1" type="ORF">A6M23_14015</name>
</gene>
<dbReference type="RefSeq" id="WP_065973863.1">
    <property type="nucleotide sequence ID" value="NZ_LWRY01000164.1"/>
</dbReference>
<protein>
    <submittedName>
        <fullName evidence="1">Uncharacterized protein</fullName>
    </submittedName>
</protein>
<comment type="caution">
    <text evidence="1">The sequence shown here is derived from an EMBL/GenBank/DDBJ whole genome shotgun (WGS) entry which is preliminary data.</text>
</comment>
<evidence type="ECO:0000313" key="2">
    <source>
        <dbReference type="Proteomes" id="UP000095008"/>
    </source>
</evidence>
<reference evidence="1" key="1">
    <citation type="journal article" date="2016" name="Int. J. Mol. Sci.">
        <title>Comparative genomics of the extreme acidophile Acidithiobacillus thiooxidans reveals intraspecific divergence and niche adaptation.</title>
        <authorList>
            <person name="Zhang X."/>
            <person name="Feng X."/>
            <person name="Tao J."/>
            <person name="Ma L."/>
            <person name="Xiao Y."/>
            <person name="Liang Y."/>
            <person name="Liu X."/>
            <person name="Yin H."/>
        </authorList>
    </citation>
    <scope>NUCLEOTIDE SEQUENCE [LARGE SCALE GENOMIC DNA]</scope>
    <source>
        <strain evidence="1">DXS-W</strain>
    </source>
</reference>
<organism evidence="1 2">
    <name type="scientific">Acidithiobacillus thiooxidans</name>
    <name type="common">Thiobacillus thiooxidans</name>
    <dbReference type="NCBI Taxonomy" id="930"/>
    <lineage>
        <taxon>Bacteria</taxon>
        <taxon>Pseudomonadati</taxon>
        <taxon>Pseudomonadota</taxon>
        <taxon>Acidithiobacillia</taxon>
        <taxon>Acidithiobacillales</taxon>
        <taxon>Acidithiobacillaceae</taxon>
        <taxon>Acidithiobacillus</taxon>
    </lineage>
</organism>
<name>A0A1C2I328_ACITH</name>
<accession>A0A1C2I328</accession>
<keyword evidence="2" id="KW-1185">Reference proteome</keyword>
<dbReference type="AlphaFoldDB" id="A0A1C2I328"/>
<evidence type="ECO:0000313" key="1">
    <source>
        <dbReference type="EMBL" id="OCX70426.1"/>
    </source>
</evidence>
<proteinExistence type="predicted"/>
<sequence>MNTAKDIAQARNPDLRASMAAMRRAAQLARQIAIQTNTGIVMVQDGQCVRISAQELREADAEAQKSSATADI</sequence>
<dbReference type="Proteomes" id="UP000095008">
    <property type="component" value="Unassembled WGS sequence"/>
</dbReference>
<dbReference type="EMBL" id="LWRY01000164">
    <property type="protein sequence ID" value="OCX70426.1"/>
    <property type="molecule type" value="Genomic_DNA"/>
</dbReference>